<feature type="region of interest" description="Disordered" evidence="7">
    <location>
        <begin position="800"/>
        <end position="827"/>
    </location>
</feature>
<feature type="domain" description="SH2" evidence="8">
    <location>
        <begin position="293"/>
        <end position="387"/>
    </location>
</feature>
<dbReference type="InterPro" id="IPR045046">
    <property type="entry name" value="Vps9-like"/>
</dbReference>
<feature type="compositionally biased region" description="Acidic residues" evidence="7">
    <location>
        <begin position="1247"/>
        <end position="1258"/>
    </location>
</feature>
<dbReference type="Gene3D" id="1.20.1050.80">
    <property type="entry name" value="VPS9 domain"/>
    <property type="match status" value="1"/>
</dbReference>
<dbReference type="Proteomes" id="UP001356427">
    <property type="component" value="Unassembled WGS sequence"/>
</dbReference>
<dbReference type="Pfam" id="PF00017">
    <property type="entry name" value="SH2"/>
    <property type="match status" value="1"/>
</dbReference>
<dbReference type="SUPFAM" id="SSF109993">
    <property type="entry name" value="VPS9 domain"/>
    <property type="match status" value="1"/>
</dbReference>
<feature type="compositionally biased region" description="Low complexity" evidence="7">
    <location>
        <begin position="139"/>
        <end position="155"/>
    </location>
</feature>
<dbReference type="SMART" id="SM00314">
    <property type="entry name" value="RA"/>
    <property type="match status" value="1"/>
</dbReference>
<keyword evidence="5 6" id="KW-0727">SH2 domain</keyword>
<dbReference type="GO" id="GO:0016192">
    <property type="term" value="P:vesicle-mediated transport"/>
    <property type="evidence" value="ECO:0007669"/>
    <property type="project" value="InterPro"/>
</dbReference>
<feature type="compositionally biased region" description="Low complexity" evidence="7">
    <location>
        <begin position="189"/>
        <end position="210"/>
    </location>
</feature>
<accession>A0AAN8LJ16</accession>
<reference evidence="11 12" key="1">
    <citation type="submission" date="2021-04" db="EMBL/GenBank/DDBJ databases">
        <authorList>
            <person name="De Guttry C."/>
            <person name="Zahm M."/>
            <person name="Klopp C."/>
            <person name="Cabau C."/>
            <person name="Louis A."/>
            <person name="Berthelot C."/>
            <person name="Parey E."/>
            <person name="Roest Crollius H."/>
            <person name="Montfort J."/>
            <person name="Robinson-Rechavi M."/>
            <person name="Bucao C."/>
            <person name="Bouchez O."/>
            <person name="Gislard M."/>
            <person name="Lluch J."/>
            <person name="Milhes M."/>
            <person name="Lampietro C."/>
            <person name="Lopez Roques C."/>
            <person name="Donnadieu C."/>
            <person name="Braasch I."/>
            <person name="Desvignes T."/>
            <person name="Postlethwait J."/>
            <person name="Bobe J."/>
            <person name="Wedekind C."/>
            <person name="Guiguen Y."/>
        </authorList>
    </citation>
    <scope>NUCLEOTIDE SEQUENCE [LARGE SCALE GENOMIC DNA]</scope>
    <source>
        <strain evidence="11">Cs_M1</strain>
        <tissue evidence="11">Blood</tissue>
    </source>
</reference>
<dbReference type="GO" id="GO:0005829">
    <property type="term" value="C:cytosol"/>
    <property type="evidence" value="ECO:0007669"/>
    <property type="project" value="TreeGrafter"/>
</dbReference>
<dbReference type="GO" id="GO:0005096">
    <property type="term" value="F:GTPase activator activity"/>
    <property type="evidence" value="ECO:0007669"/>
    <property type="project" value="UniProtKB-KW"/>
</dbReference>
<dbReference type="CDD" id="cd16130">
    <property type="entry name" value="RA_Rin3"/>
    <property type="match status" value="1"/>
</dbReference>
<dbReference type="PROSITE" id="PS50001">
    <property type="entry name" value="SH2"/>
    <property type="match status" value="1"/>
</dbReference>
<dbReference type="InterPro" id="IPR000159">
    <property type="entry name" value="RA_dom"/>
</dbReference>
<dbReference type="GO" id="GO:0031267">
    <property type="term" value="F:small GTPase binding"/>
    <property type="evidence" value="ECO:0007669"/>
    <property type="project" value="TreeGrafter"/>
</dbReference>
<dbReference type="GO" id="GO:0007165">
    <property type="term" value="P:signal transduction"/>
    <property type="evidence" value="ECO:0007669"/>
    <property type="project" value="InterPro"/>
</dbReference>
<dbReference type="EMBL" id="JAGTTL010000020">
    <property type="protein sequence ID" value="KAK6307510.1"/>
    <property type="molecule type" value="Genomic_DNA"/>
</dbReference>
<protein>
    <recommendedName>
        <fullName evidence="13">Ras and Rab interactor 3</fullName>
    </recommendedName>
</protein>
<dbReference type="Pfam" id="PF02204">
    <property type="entry name" value="VPS9"/>
    <property type="match status" value="1"/>
</dbReference>
<comment type="caution">
    <text evidence="11">The sequence shown here is derived from an EMBL/GenBank/DDBJ whole genome shotgun (WGS) entry which is preliminary data.</text>
</comment>
<dbReference type="GO" id="GO:0005085">
    <property type="term" value="F:guanyl-nucleotide exchange factor activity"/>
    <property type="evidence" value="ECO:0007669"/>
    <property type="project" value="InterPro"/>
</dbReference>
<feature type="compositionally biased region" description="Pro residues" evidence="7">
    <location>
        <begin position="1"/>
        <end position="29"/>
    </location>
</feature>
<proteinExistence type="inferred from homology"/>
<dbReference type="InterPro" id="IPR029071">
    <property type="entry name" value="Ubiquitin-like_domsf"/>
</dbReference>
<dbReference type="Pfam" id="PF00788">
    <property type="entry name" value="RA"/>
    <property type="match status" value="1"/>
</dbReference>
<feature type="region of interest" description="Disordered" evidence="7">
    <location>
        <begin position="1"/>
        <end position="276"/>
    </location>
</feature>
<comment type="subcellular location">
    <subcellularLocation>
        <location evidence="1">Cytoplasm</location>
    </subcellularLocation>
</comment>
<dbReference type="SUPFAM" id="SSF54236">
    <property type="entry name" value="Ubiquitin-like"/>
    <property type="match status" value="1"/>
</dbReference>
<evidence type="ECO:0000259" key="9">
    <source>
        <dbReference type="PROSITE" id="PS50200"/>
    </source>
</evidence>
<evidence type="ECO:0000256" key="6">
    <source>
        <dbReference type="PROSITE-ProRule" id="PRU00191"/>
    </source>
</evidence>
<dbReference type="InterPro" id="IPR000980">
    <property type="entry name" value="SH2"/>
</dbReference>
<feature type="region of interest" description="Disordered" evidence="7">
    <location>
        <begin position="480"/>
        <end position="651"/>
    </location>
</feature>
<dbReference type="InterPro" id="IPR036860">
    <property type="entry name" value="SH2_dom_sf"/>
</dbReference>
<feature type="region of interest" description="Disordered" evidence="7">
    <location>
        <begin position="710"/>
        <end position="735"/>
    </location>
</feature>
<name>A0AAN8LJ16_9TELE</name>
<feature type="compositionally biased region" description="Low complexity" evidence="7">
    <location>
        <begin position="30"/>
        <end position="42"/>
    </location>
</feature>
<dbReference type="Pfam" id="PF23268">
    <property type="entry name" value="RIN1"/>
    <property type="match status" value="1"/>
</dbReference>
<feature type="compositionally biased region" description="Pro residues" evidence="7">
    <location>
        <begin position="228"/>
        <end position="276"/>
    </location>
</feature>
<evidence type="ECO:0000256" key="4">
    <source>
        <dbReference type="ARBA" id="ARBA00022490"/>
    </source>
</evidence>
<evidence type="ECO:0000256" key="7">
    <source>
        <dbReference type="SAM" id="MobiDB-lite"/>
    </source>
</evidence>
<evidence type="ECO:0000256" key="1">
    <source>
        <dbReference type="ARBA" id="ARBA00004496"/>
    </source>
</evidence>
<sequence length="1258" mass="135069">MTPPTLPSKPSSPPVSPPPPVSPADPTPSPSSSTTPLLSASEPLPPQIDLAIDVTDTTDVPHATVPEDCTPPLPKPLAPDVPKASTSPLPTPVPPQVSVPSTLPFPDILDASSVPELSSSEPTVPALSSHPVPKPSSMPLSAPISNPSSLPLSSPHVPPIAKPPTSTPPIHPLSKPSLSPFSSPPVPPVSKLSSPPLSRPSAPRKLSGPSQPRPPVPHPHSIAKPSSPALPRPPLPSTKPSSPPLPTPLVPLAPKPSPAPASSPAPAPAPTPATAPPPSISILEKLIKTCPVWLQLAMAQEKSSLILKKETPGIFLVRKSPDQKAMVLSVRISNQQGEPQVQDVLVKEEKSLIYLEGSVLVFDNIFKLISFYCVSRDILPFTLRLPEVIVQATKYEDIEMISTLGSDFWVSQMNSSSEEPGQGSRPVGHGQGQGHSSSCEIQLSTGTGNDRLWYVNPIFIEEYCSSLEASTPVAAPILRSQSLNTPGSGQGQVPPKFKRPPPRPPNVPEGLLLSQGAKQGNRGTSDSPSPRSPPPPIRVTAKPGQKGEGNSSKGSGEGEKAASQLVSEREVSVTATDPVAATQPLQHLSPHGATAGHRHPAPRPPPHRIPLVPLRRMPSEKRPPPPGQEPPQPDGGTLTLTTPSKKKDEGSVGIVPVASLVCIDVTTNMADEEKELRVEPYAGEIETLQRQGTSETSNSSEAVTVAIPAPLTKRAAPPVPPPRKNKPSQATLTTPLAPDMIGGGLLSINASLDIPQTSSTPLPARMAISIPEGEVREARGADVSLYAPDGGAALPALDHDSYSTSSTEEEADTVASRAGGAVGTNNTKVSMKRTPTIMLDRAKQRLSMVNFSSVFTNFMSADHKLQKRIVELSRDGSSYFGNLVKDYRVYILETMVKHSSSTELLQEIRQMMTQLKSYLIQSTELQNLLEPNVYTEEKLEVIMEAALCKAVLKPLREAVYSGLKDIHARGGCLKRLRENQSVVLGTTTTDLGVTTSVPETTVMEKIQLKLMTLHLEYSPQKKIDLLLKTCKIIYESMSIGCPGRAHGVDDFLPVLMYVLARSNMAFLLLDVEYMMELMDPALQLGEGSYYLTTTYGALEHIKNYDKQAVTQQLSLEIQDSIHRWEKRRTLNKARLSCSSVQDFINVSFLEAGSNTKTLGVHPTTTAQDLCAQCADKFEVLEPESYSLSVLVEGHYQPLAPEEFPLTIKSSLHHSEPRKAFYFVYRPGRTESEGQEAESEETATAAEPEPDEENNLIEI</sequence>
<feature type="domain" description="VPS9" evidence="10">
    <location>
        <begin position="970"/>
        <end position="1110"/>
    </location>
</feature>
<evidence type="ECO:0000256" key="2">
    <source>
        <dbReference type="ARBA" id="ARBA00006919"/>
    </source>
</evidence>
<evidence type="ECO:0000256" key="5">
    <source>
        <dbReference type="ARBA" id="ARBA00022999"/>
    </source>
</evidence>
<dbReference type="SMART" id="SM00167">
    <property type="entry name" value="VPS9"/>
    <property type="match status" value="1"/>
</dbReference>
<feature type="compositionally biased region" description="Pro residues" evidence="7">
    <location>
        <begin position="69"/>
        <end position="79"/>
    </location>
</feature>
<feature type="compositionally biased region" description="Pro residues" evidence="7">
    <location>
        <begin position="156"/>
        <end position="171"/>
    </location>
</feature>
<keyword evidence="4" id="KW-0963">Cytoplasm</keyword>
<dbReference type="GO" id="GO:0030139">
    <property type="term" value="C:endocytic vesicle"/>
    <property type="evidence" value="ECO:0007669"/>
    <property type="project" value="TreeGrafter"/>
</dbReference>
<feature type="compositionally biased region" description="Low complexity" evidence="7">
    <location>
        <begin position="172"/>
        <end position="181"/>
    </location>
</feature>
<evidence type="ECO:0000259" key="8">
    <source>
        <dbReference type="PROSITE" id="PS50001"/>
    </source>
</evidence>
<evidence type="ECO:0000313" key="11">
    <source>
        <dbReference type="EMBL" id="KAK6307510.1"/>
    </source>
</evidence>
<dbReference type="SUPFAM" id="SSF55550">
    <property type="entry name" value="SH2 domain"/>
    <property type="match status" value="1"/>
</dbReference>
<dbReference type="Gene3D" id="3.30.505.10">
    <property type="entry name" value="SH2 domain"/>
    <property type="match status" value="1"/>
</dbReference>
<feature type="compositionally biased region" description="Pro residues" evidence="7">
    <location>
        <begin position="624"/>
        <end position="633"/>
    </location>
</feature>
<dbReference type="SMART" id="SM00252">
    <property type="entry name" value="SH2"/>
    <property type="match status" value="1"/>
</dbReference>
<dbReference type="InterPro" id="IPR037191">
    <property type="entry name" value="VPS9_dom_sf"/>
</dbReference>
<dbReference type="AlphaFoldDB" id="A0AAN8LJ16"/>
<dbReference type="FunFam" id="1.20.1050.80:FF:000002">
    <property type="entry name" value="Ras and Rab interactor 2"/>
    <property type="match status" value="1"/>
</dbReference>
<evidence type="ECO:0000313" key="12">
    <source>
        <dbReference type="Proteomes" id="UP001356427"/>
    </source>
</evidence>
<dbReference type="PANTHER" id="PTHR23101:SF58">
    <property type="entry name" value="RAS AND RAB INTERACTOR 3"/>
    <property type="match status" value="1"/>
</dbReference>
<dbReference type="PROSITE" id="PS50200">
    <property type="entry name" value="RA"/>
    <property type="match status" value="1"/>
</dbReference>
<comment type="similarity">
    <text evidence="2">Belongs to the RIN (Ras interaction/interference) family.</text>
</comment>
<feature type="region of interest" description="Disordered" evidence="7">
    <location>
        <begin position="1226"/>
        <end position="1258"/>
    </location>
</feature>
<organism evidence="11 12">
    <name type="scientific">Coregonus suidteri</name>
    <dbReference type="NCBI Taxonomy" id="861788"/>
    <lineage>
        <taxon>Eukaryota</taxon>
        <taxon>Metazoa</taxon>
        <taxon>Chordata</taxon>
        <taxon>Craniata</taxon>
        <taxon>Vertebrata</taxon>
        <taxon>Euteleostomi</taxon>
        <taxon>Actinopterygii</taxon>
        <taxon>Neopterygii</taxon>
        <taxon>Teleostei</taxon>
        <taxon>Protacanthopterygii</taxon>
        <taxon>Salmoniformes</taxon>
        <taxon>Salmonidae</taxon>
        <taxon>Coregoninae</taxon>
        <taxon>Coregonus</taxon>
    </lineage>
</organism>
<keyword evidence="12" id="KW-1185">Reference proteome</keyword>
<feature type="domain" description="Ras-associating" evidence="9">
    <location>
        <begin position="1144"/>
        <end position="1227"/>
    </location>
</feature>
<evidence type="ECO:0000259" key="10">
    <source>
        <dbReference type="PROSITE" id="PS51205"/>
    </source>
</evidence>
<keyword evidence="3" id="KW-0343">GTPase activation</keyword>
<gene>
    <name evidence="11" type="ORF">J4Q44_G00226580</name>
</gene>
<evidence type="ECO:0008006" key="13">
    <source>
        <dbReference type="Google" id="ProtNLM"/>
    </source>
</evidence>
<dbReference type="PROSITE" id="PS51205">
    <property type="entry name" value="VPS9"/>
    <property type="match status" value="1"/>
</dbReference>
<dbReference type="InterPro" id="IPR003123">
    <property type="entry name" value="VPS9"/>
</dbReference>
<dbReference type="PANTHER" id="PTHR23101">
    <property type="entry name" value="RAB GDP/GTP EXCHANGE FACTOR"/>
    <property type="match status" value="1"/>
</dbReference>
<feature type="region of interest" description="Disordered" evidence="7">
    <location>
        <begin position="412"/>
        <end position="442"/>
    </location>
</feature>
<evidence type="ECO:0000256" key="3">
    <source>
        <dbReference type="ARBA" id="ARBA00022468"/>
    </source>
</evidence>